<evidence type="ECO:0000313" key="1">
    <source>
        <dbReference type="EMBL" id="EEV18262.1"/>
    </source>
</evidence>
<protein>
    <submittedName>
        <fullName evidence="1">Uncharacterized protein</fullName>
    </submittedName>
</protein>
<organism evidence="1 2">
    <name type="scientific">Campylobacter gracilis RM3268</name>
    <dbReference type="NCBI Taxonomy" id="553220"/>
    <lineage>
        <taxon>Bacteria</taxon>
        <taxon>Pseudomonadati</taxon>
        <taxon>Campylobacterota</taxon>
        <taxon>Epsilonproteobacteria</taxon>
        <taxon>Campylobacterales</taxon>
        <taxon>Campylobacteraceae</taxon>
        <taxon>Campylobacter</taxon>
    </lineage>
</organism>
<dbReference type="EMBL" id="ACYG01000019">
    <property type="protein sequence ID" value="EEV18262.1"/>
    <property type="molecule type" value="Genomic_DNA"/>
</dbReference>
<dbReference type="Proteomes" id="UP000005709">
    <property type="component" value="Unassembled WGS sequence"/>
</dbReference>
<proteinExistence type="predicted"/>
<name>C8PGM4_9BACT</name>
<comment type="caution">
    <text evidence="1">The sequence shown here is derived from an EMBL/GenBank/DDBJ whole genome shotgun (WGS) entry which is preliminary data.</text>
</comment>
<reference evidence="1 2" key="1">
    <citation type="submission" date="2009-07" db="EMBL/GenBank/DDBJ databases">
        <authorList>
            <person name="Madupu R."/>
            <person name="Sebastian Y."/>
            <person name="Durkin A.S."/>
            <person name="Torralba M."/>
            <person name="Methe B."/>
            <person name="Sutton G.G."/>
            <person name="Strausberg R.L."/>
            <person name="Nelson K.E."/>
        </authorList>
    </citation>
    <scope>NUCLEOTIDE SEQUENCE [LARGE SCALE GENOMIC DNA]</scope>
    <source>
        <strain evidence="1 2">RM3268</strain>
    </source>
</reference>
<sequence length="82" mass="9360">MKFAALRREISSLAARDLCSHYIKFHTAVAAFKSVRNKTCKTTWHFAIVLNFANALYFSSVRDKILRGALLCDVRVWLAVAR</sequence>
<accession>C8PGM4</accession>
<keyword evidence="2" id="KW-1185">Reference proteome</keyword>
<evidence type="ECO:0000313" key="2">
    <source>
        <dbReference type="Proteomes" id="UP000005709"/>
    </source>
</evidence>
<dbReference type="AlphaFoldDB" id="C8PGM4"/>
<gene>
    <name evidence="1" type="ORF">CAMGR0001_1019</name>
</gene>